<evidence type="ECO:0000313" key="3">
    <source>
        <dbReference type="Proteomes" id="UP000616885"/>
    </source>
</evidence>
<keyword evidence="1" id="KW-0732">Signal</keyword>
<dbReference type="EMBL" id="JADCTT010000001">
    <property type="protein sequence ID" value="KAF9758338.1"/>
    <property type="molecule type" value="Genomic_DNA"/>
</dbReference>
<dbReference type="Proteomes" id="UP000616885">
    <property type="component" value="Unassembled WGS sequence"/>
</dbReference>
<comment type="caution">
    <text evidence="2">The sequence shown here is derived from an EMBL/GenBank/DDBJ whole genome shotgun (WGS) entry which is preliminary data.</text>
</comment>
<reference evidence="2" key="1">
    <citation type="submission" date="2020-10" db="EMBL/GenBank/DDBJ databases">
        <title>High-Quality Genome Resource of Clonostachys rosea strain S41 by Oxford Nanopore Long-Read Sequencing.</title>
        <authorList>
            <person name="Wang H."/>
        </authorList>
    </citation>
    <scope>NUCLEOTIDE SEQUENCE</scope>
    <source>
        <strain evidence="2">S41</strain>
    </source>
</reference>
<accession>A0A8H7NLE8</accession>
<evidence type="ECO:0008006" key="4">
    <source>
        <dbReference type="Google" id="ProtNLM"/>
    </source>
</evidence>
<sequence>MMKFSLFFISLSLTSVLARPSLETRSAPVQVAHLTFHAGPASYDLAVPADGTEVFTNSDLSVSIIDAPDYNAGTQCFFKTDGEKTIVHSIDTSDGSQHLIIGPPQPVRSVTCQGMCVPTYGECYGSDGQYIGPCCNGFCAATRCRPWNIGN</sequence>
<evidence type="ECO:0000256" key="1">
    <source>
        <dbReference type="SAM" id="SignalP"/>
    </source>
</evidence>
<protein>
    <recommendedName>
        <fullName evidence="4">Ubiquitin 3 binding protein But2 C-terminal domain-containing protein</fullName>
    </recommendedName>
</protein>
<feature type="chain" id="PRO_5034255082" description="Ubiquitin 3 binding protein But2 C-terminal domain-containing protein" evidence="1">
    <location>
        <begin position="19"/>
        <end position="151"/>
    </location>
</feature>
<proteinExistence type="predicted"/>
<feature type="signal peptide" evidence="1">
    <location>
        <begin position="1"/>
        <end position="18"/>
    </location>
</feature>
<evidence type="ECO:0000313" key="2">
    <source>
        <dbReference type="EMBL" id="KAF9758338.1"/>
    </source>
</evidence>
<dbReference type="AlphaFoldDB" id="A0A8H7NLE8"/>
<gene>
    <name evidence="2" type="ORF">IM811_000032</name>
</gene>
<organism evidence="2 3">
    <name type="scientific">Bionectria ochroleuca</name>
    <name type="common">Gliocladium roseum</name>
    <dbReference type="NCBI Taxonomy" id="29856"/>
    <lineage>
        <taxon>Eukaryota</taxon>
        <taxon>Fungi</taxon>
        <taxon>Dikarya</taxon>
        <taxon>Ascomycota</taxon>
        <taxon>Pezizomycotina</taxon>
        <taxon>Sordariomycetes</taxon>
        <taxon>Hypocreomycetidae</taxon>
        <taxon>Hypocreales</taxon>
        <taxon>Bionectriaceae</taxon>
        <taxon>Clonostachys</taxon>
    </lineage>
</organism>
<name>A0A8H7NLE8_BIOOC</name>